<dbReference type="EMBL" id="CADCXV010000702">
    <property type="protein sequence ID" value="CAB0033260.1"/>
    <property type="molecule type" value="Genomic_DNA"/>
</dbReference>
<accession>A0A6H5IC47</accession>
<evidence type="ECO:0000313" key="2">
    <source>
        <dbReference type="EMBL" id="CAB0033260.1"/>
    </source>
</evidence>
<organism evidence="2 3">
    <name type="scientific">Trichogramma brassicae</name>
    <dbReference type="NCBI Taxonomy" id="86971"/>
    <lineage>
        <taxon>Eukaryota</taxon>
        <taxon>Metazoa</taxon>
        <taxon>Ecdysozoa</taxon>
        <taxon>Arthropoda</taxon>
        <taxon>Hexapoda</taxon>
        <taxon>Insecta</taxon>
        <taxon>Pterygota</taxon>
        <taxon>Neoptera</taxon>
        <taxon>Endopterygota</taxon>
        <taxon>Hymenoptera</taxon>
        <taxon>Apocrita</taxon>
        <taxon>Proctotrupomorpha</taxon>
        <taxon>Chalcidoidea</taxon>
        <taxon>Trichogrammatidae</taxon>
        <taxon>Trichogramma</taxon>
    </lineage>
</organism>
<reference evidence="2 3" key="1">
    <citation type="submission" date="2020-02" db="EMBL/GenBank/DDBJ databases">
        <authorList>
            <person name="Ferguson B K."/>
        </authorList>
    </citation>
    <scope>NUCLEOTIDE SEQUENCE [LARGE SCALE GENOMIC DNA]</scope>
</reference>
<feature type="compositionally biased region" description="Low complexity" evidence="1">
    <location>
        <begin position="28"/>
        <end position="44"/>
    </location>
</feature>
<feature type="region of interest" description="Disordered" evidence="1">
    <location>
        <begin position="104"/>
        <end position="123"/>
    </location>
</feature>
<feature type="region of interest" description="Disordered" evidence="1">
    <location>
        <begin position="1"/>
        <end position="85"/>
    </location>
</feature>
<feature type="compositionally biased region" description="Low complexity" evidence="1">
    <location>
        <begin position="188"/>
        <end position="219"/>
    </location>
</feature>
<evidence type="ECO:0000256" key="1">
    <source>
        <dbReference type="SAM" id="MobiDB-lite"/>
    </source>
</evidence>
<proteinExistence type="predicted"/>
<dbReference type="AlphaFoldDB" id="A0A6H5IC47"/>
<sequence>MAHAGYKSGLCIVQGRPSSSSQRRRRAPAPVAEFASSRSSSGSPARRRGLDEIDVPTPDKLPAGQISSGAPARRRGGDTSLIAPVGRGRRIRLALKVRLQFVAERAPPARAEEGGPELPRRSPSVVAPVAIQAAPPAVSREVVAPVARQSWRLQSSQSGPPSSAQRWRPSSMLLSPRFVSAGRPSRVLPLDSSQSGSSSSSAEAAPELLLPSPRSSLGRPSKRILLSSVADRVAPRCSCSCRRGCHLQSRPSRRLPQLVAEGGARAPVPCSRVVARRSPFKRALGP</sequence>
<feature type="region of interest" description="Disordered" evidence="1">
    <location>
        <begin position="184"/>
        <end position="219"/>
    </location>
</feature>
<keyword evidence="3" id="KW-1185">Reference proteome</keyword>
<feature type="compositionally biased region" description="Low complexity" evidence="1">
    <location>
        <begin position="154"/>
        <end position="163"/>
    </location>
</feature>
<name>A0A6H5IC47_9HYME</name>
<gene>
    <name evidence="2" type="ORF">TBRA_LOCUS5177</name>
</gene>
<feature type="region of interest" description="Disordered" evidence="1">
    <location>
        <begin position="150"/>
        <end position="170"/>
    </location>
</feature>
<evidence type="ECO:0000313" key="3">
    <source>
        <dbReference type="Proteomes" id="UP000479190"/>
    </source>
</evidence>
<protein>
    <submittedName>
        <fullName evidence="2">Uncharacterized protein</fullName>
    </submittedName>
</protein>
<dbReference type="Proteomes" id="UP000479190">
    <property type="component" value="Unassembled WGS sequence"/>
</dbReference>